<dbReference type="PRINTS" id="PR00463">
    <property type="entry name" value="EP450I"/>
</dbReference>
<evidence type="ECO:0000313" key="11">
    <source>
        <dbReference type="Proteomes" id="UP000663829"/>
    </source>
</evidence>
<evidence type="ECO:0000256" key="2">
    <source>
        <dbReference type="ARBA" id="ARBA00022617"/>
    </source>
</evidence>
<evidence type="ECO:0000256" key="6">
    <source>
        <dbReference type="ARBA" id="ARBA00023033"/>
    </source>
</evidence>
<dbReference type="PRINTS" id="PR00385">
    <property type="entry name" value="P450"/>
</dbReference>
<dbReference type="Proteomes" id="UP000681722">
    <property type="component" value="Unassembled WGS sequence"/>
</dbReference>
<comment type="caution">
    <text evidence="9">The sequence shown here is derived from an EMBL/GenBank/DDBJ whole genome shotgun (WGS) entry which is preliminary data.</text>
</comment>
<dbReference type="CDD" id="cd00302">
    <property type="entry name" value="cytochrome_P450"/>
    <property type="match status" value="1"/>
</dbReference>
<gene>
    <name evidence="9" type="ORF">GPM918_LOCUS37805</name>
    <name evidence="10" type="ORF">SRO942_LOCUS38586</name>
</gene>
<evidence type="ECO:0000313" key="10">
    <source>
        <dbReference type="EMBL" id="CAF4385468.1"/>
    </source>
</evidence>
<dbReference type="GO" id="GO:0005506">
    <property type="term" value="F:iron ion binding"/>
    <property type="evidence" value="ECO:0007669"/>
    <property type="project" value="InterPro"/>
</dbReference>
<sequence>MFTLFSGFANEELLDEILFLTVAAVETTSTALSWFIFYMSKYPHVQQKIKQELLANNITKRTYLTSETVDKLVYVDCVLKELFRFAPNVDITVRTVIEEDEIENVKLNKGDTIFISFSNIHKDKRYWNIDPNQFLPERFLNEDKNHSPYALLPFGGGHRQCPGQDFARLELKIIISRLMQFVTFTDGGEKTNKGGYKQRFTVTPQQMAVHISFD</sequence>
<evidence type="ECO:0000256" key="4">
    <source>
        <dbReference type="ARBA" id="ARBA00023002"/>
    </source>
</evidence>
<protein>
    <recommendedName>
        <fullName evidence="12">Cytochrome P450</fullName>
    </recommendedName>
</protein>
<comment type="cofactor">
    <cofactor evidence="7">
        <name>heme</name>
        <dbReference type="ChEBI" id="CHEBI:30413"/>
    </cofactor>
</comment>
<feature type="binding site" description="axial binding residue" evidence="7">
    <location>
        <position position="161"/>
    </location>
    <ligand>
        <name>heme</name>
        <dbReference type="ChEBI" id="CHEBI:30413"/>
    </ligand>
    <ligandPart>
        <name>Fe</name>
        <dbReference type="ChEBI" id="CHEBI:18248"/>
    </ligandPart>
</feature>
<keyword evidence="5 7" id="KW-0408">Iron</keyword>
<dbReference type="AlphaFoldDB" id="A0A815V0N4"/>
<dbReference type="Pfam" id="PF00067">
    <property type="entry name" value="p450"/>
    <property type="match status" value="1"/>
</dbReference>
<dbReference type="EMBL" id="CAJNOQ010024337">
    <property type="protein sequence ID" value="CAF1526418.1"/>
    <property type="molecule type" value="Genomic_DNA"/>
</dbReference>
<organism evidence="9 11">
    <name type="scientific">Didymodactylos carnosus</name>
    <dbReference type="NCBI Taxonomy" id="1234261"/>
    <lineage>
        <taxon>Eukaryota</taxon>
        <taxon>Metazoa</taxon>
        <taxon>Spiralia</taxon>
        <taxon>Gnathifera</taxon>
        <taxon>Rotifera</taxon>
        <taxon>Eurotatoria</taxon>
        <taxon>Bdelloidea</taxon>
        <taxon>Philodinida</taxon>
        <taxon>Philodinidae</taxon>
        <taxon>Didymodactylos</taxon>
    </lineage>
</organism>
<evidence type="ECO:0008006" key="12">
    <source>
        <dbReference type="Google" id="ProtNLM"/>
    </source>
</evidence>
<dbReference type="Proteomes" id="UP000663829">
    <property type="component" value="Unassembled WGS sequence"/>
</dbReference>
<dbReference type="InterPro" id="IPR001128">
    <property type="entry name" value="Cyt_P450"/>
</dbReference>
<dbReference type="InterPro" id="IPR002401">
    <property type="entry name" value="Cyt_P450_E_grp-I"/>
</dbReference>
<keyword evidence="11" id="KW-1185">Reference proteome</keyword>
<keyword evidence="4 8" id="KW-0560">Oxidoreductase</keyword>
<dbReference type="InterPro" id="IPR017972">
    <property type="entry name" value="Cyt_P450_CS"/>
</dbReference>
<keyword evidence="3 7" id="KW-0479">Metal-binding</keyword>
<evidence type="ECO:0000256" key="1">
    <source>
        <dbReference type="ARBA" id="ARBA00010617"/>
    </source>
</evidence>
<dbReference type="InterPro" id="IPR036396">
    <property type="entry name" value="Cyt_P450_sf"/>
</dbReference>
<dbReference type="PANTHER" id="PTHR24291">
    <property type="entry name" value="CYTOCHROME P450 FAMILY 4"/>
    <property type="match status" value="1"/>
</dbReference>
<reference evidence="9" key="1">
    <citation type="submission" date="2021-02" db="EMBL/GenBank/DDBJ databases">
        <authorList>
            <person name="Nowell W R."/>
        </authorList>
    </citation>
    <scope>NUCLEOTIDE SEQUENCE</scope>
</reference>
<dbReference type="Gene3D" id="1.10.630.10">
    <property type="entry name" value="Cytochrome P450"/>
    <property type="match status" value="1"/>
</dbReference>
<proteinExistence type="inferred from homology"/>
<evidence type="ECO:0000313" key="9">
    <source>
        <dbReference type="EMBL" id="CAF1526418.1"/>
    </source>
</evidence>
<evidence type="ECO:0000256" key="3">
    <source>
        <dbReference type="ARBA" id="ARBA00022723"/>
    </source>
</evidence>
<keyword evidence="6 8" id="KW-0503">Monooxygenase</keyword>
<name>A0A815V0N4_9BILA</name>
<dbReference type="GO" id="GO:0004497">
    <property type="term" value="F:monooxygenase activity"/>
    <property type="evidence" value="ECO:0007669"/>
    <property type="project" value="UniProtKB-KW"/>
</dbReference>
<dbReference type="PROSITE" id="PS00086">
    <property type="entry name" value="CYTOCHROME_P450"/>
    <property type="match status" value="1"/>
</dbReference>
<dbReference type="SUPFAM" id="SSF48264">
    <property type="entry name" value="Cytochrome P450"/>
    <property type="match status" value="1"/>
</dbReference>
<evidence type="ECO:0000256" key="8">
    <source>
        <dbReference type="RuleBase" id="RU000461"/>
    </source>
</evidence>
<evidence type="ECO:0000256" key="5">
    <source>
        <dbReference type="ARBA" id="ARBA00023004"/>
    </source>
</evidence>
<keyword evidence="2 7" id="KW-0349">Heme</keyword>
<dbReference type="EMBL" id="CAJOBC010089903">
    <property type="protein sequence ID" value="CAF4385468.1"/>
    <property type="molecule type" value="Genomic_DNA"/>
</dbReference>
<dbReference type="PANTHER" id="PTHR24291:SF50">
    <property type="entry name" value="BIFUNCTIONAL ALBAFLAVENONE MONOOXYGENASE_TERPENE SYNTHASE"/>
    <property type="match status" value="1"/>
</dbReference>
<dbReference type="GO" id="GO:0020037">
    <property type="term" value="F:heme binding"/>
    <property type="evidence" value="ECO:0007669"/>
    <property type="project" value="InterPro"/>
</dbReference>
<accession>A0A815V0N4</accession>
<dbReference type="OrthoDB" id="1470350at2759"/>
<dbReference type="InterPro" id="IPR050196">
    <property type="entry name" value="Cytochrome_P450_Monoox"/>
</dbReference>
<evidence type="ECO:0000256" key="7">
    <source>
        <dbReference type="PIRSR" id="PIRSR602401-1"/>
    </source>
</evidence>
<comment type="similarity">
    <text evidence="1 8">Belongs to the cytochrome P450 family.</text>
</comment>
<dbReference type="GO" id="GO:0016705">
    <property type="term" value="F:oxidoreductase activity, acting on paired donors, with incorporation or reduction of molecular oxygen"/>
    <property type="evidence" value="ECO:0007669"/>
    <property type="project" value="InterPro"/>
</dbReference>